<dbReference type="InterPro" id="IPR012334">
    <property type="entry name" value="Pectin_lyas_fold"/>
</dbReference>
<dbReference type="InterPro" id="IPR006626">
    <property type="entry name" value="PbH1"/>
</dbReference>
<gene>
    <name evidence="2" type="ORF">SAMN02745724_04590</name>
</gene>
<feature type="signal peptide" evidence="1">
    <location>
        <begin position="1"/>
        <end position="24"/>
    </location>
</feature>
<dbReference type="AlphaFoldDB" id="A0A1I1SJD8"/>
<accession>A0A1I1SJD8</accession>
<keyword evidence="3" id="KW-1185">Reference proteome</keyword>
<organism evidence="2 3">
    <name type="scientific">Pseudoalteromonas denitrificans DSM 6059</name>
    <dbReference type="NCBI Taxonomy" id="1123010"/>
    <lineage>
        <taxon>Bacteria</taxon>
        <taxon>Pseudomonadati</taxon>
        <taxon>Pseudomonadota</taxon>
        <taxon>Gammaproteobacteria</taxon>
        <taxon>Alteromonadales</taxon>
        <taxon>Pseudoalteromonadaceae</taxon>
        <taxon>Pseudoalteromonas</taxon>
    </lineage>
</organism>
<dbReference type="SUPFAM" id="SSF51126">
    <property type="entry name" value="Pectin lyase-like"/>
    <property type="match status" value="1"/>
</dbReference>
<feature type="chain" id="PRO_5011606360" evidence="1">
    <location>
        <begin position="25"/>
        <end position="393"/>
    </location>
</feature>
<protein>
    <submittedName>
        <fullName evidence="2">Right handed beta helix region</fullName>
    </submittedName>
</protein>
<dbReference type="Gene3D" id="2.160.20.10">
    <property type="entry name" value="Single-stranded right-handed beta-helix, Pectin lyase-like"/>
    <property type="match status" value="1"/>
</dbReference>
<evidence type="ECO:0000313" key="2">
    <source>
        <dbReference type="EMBL" id="SFD46422.1"/>
    </source>
</evidence>
<reference evidence="2 3" key="1">
    <citation type="submission" date="2016-10" db="EMBL/GenBank/DDBJ databases">
        <authorList>
            <person name="de Groot N.N."/>
        </authorList>
    </citation>
    <scope>NUCLEOTIDE SEQUENCE [LARGE SCALE GENOMIC DNA]</scope>
    <source>
        <strain evidence="2 3">DSM 6059</strain>
    </source>
</reference>
<dbReference type="InterPro" id="IPR011050">
    <property type="entry name" value="Pectin_lyase_fold/virulence"/>
</dbReference>
<dbReference type="SMART" id="SM00710">
    <property type="entry name" value="PbH1"/>
    <property type="match status" value="7"/>
</dbReference>
<dbReference type="EMBL" id="FOLO01000060">
    <property type="protein sequence ID" value="SFD46422.1"/>
    <property type="molecule type" value="Genomic_DNA"/>
</dbReference>
<sequence length="393" mass="42679">MKIKLSPVHFLAISSLLIATTTTASESEDCGCDYTLPSSHYAFDGATQGISVGQTLCLAPGKRGPIKLSNIHGAKDSPITVKNCGGVVETTPYHYAISIQNSTHMNLSGTGDESNYYGIRLGGTLGIEKRSSDIEVNNIEIYRANFAGIMAKTDPTCELNTQAGHFTLANLNIHHNWIHNTQNGEGMYLGYTGKYRTLTCDGTQQKVYPHDLQGLRVHNNLVHNTAAEGIQANSLTEDILISDNRVSLYGQAPFAIYQNNGVQIGGDNVVLQNNVIDTGSGNGVIAIGKNITINSNTIINAGSYGIFADNRPENGTIVGQAGLAHQYLNNTIIDSAQEGIRSYVRLTSNNNLVHGNTIINDGLPNKYNEPKFIHYLNNDVLRDEQNNHHIIRK</sequence>
<dbReference type="OrthoDB" id="9805017at2"/>
<keyword evidence="1" id="KW-0732">Signal</keyword>
<dbReference type="STRING" id="1123010.SAMN02745724_04590"/>
<evidence type="ECO:0000256" key="1">
    <source>
        <dbReference type="SAM" id="SignalP"/>
    </source>
</evidence>
<dbReference type="Proteomes" id="UP000198862">
    <property type="component" value="Unassembled WGS sequence"/>
</dbReference>
<dbReference type="RefSeq" id="WP_091990280.1">
    <property type="nucleotide sequence ID" value="NZ_FOLO01000060.1"/>
</dbReference>
<name>A0A1I1SJD8_9GAMM</name>
<proteinExistence type="predicted"/>
<evidence type="ECO:0000313" key="3">
    <source>
        <dbReference type="Proteomes" id="UP000198862"/>
    </source>
</evidence>